<name>A0ACB7F0J8_NIBAL</name>
<proteinExistence type="predicted"/>
<keyword evidence="2" id="KW-1185">Reference proteome</keyword>
<evidence type="ECO:0000313" key="1">
    <source>
        <dbReference type="EMBL" id="KAG8006561.1"/>
    </source>
</evidence>
<dbReference type="Proteomes" id="UP000805704">
    <property type="component" value="Chromosome 20"/>
</dbReference>
<dbReference type="EMBL" id="CM024808">
    <property type="protein sequence ID" value="KAG8006561.1"/>
    <property type="molecule type" value="Genomic_DNA"/>
</dbReference>
<accession>A0ACB7F0J8</accession>
<organism evidence="1 2">
    <name type="scientific">Nibea albiflora</name>
    <name type="common">Yellow drum</name>
    <name type="synonym">Corvina albiflora</name>
    <dbReference type="NCBI Taxonomy" id="240163"/>
    <lineage>
        <taxon>Eukaryota</taxon>
        <taxon>Metazoa</taxon>
        <taxon>Chordata</taxon>
        <taxon>Craniata</taxon>
        <taxon>Vertebrata</taxon>
        <taxon>Euteleostomi</taxon>
        <taxon>Actinopterygii</taxon>
        <taxon>Neopterygii</taxon>
        <taxon>Teleostei</taxon>
        <taxon>Neoteleostei</taxon>
        <taxon>Acanthomorphata</taxon>
        <taxon>Eupercaria</taxon>
        <taxon>Sciaenidae</taxon>
        <taxon>Nibea</taxon>
    </lineage>
</organism>
<evidence type="ECO:0000313" key="2">
    <source>
        <dbReference type="Proteomes" id="UP000805704"/>
    </source>
</evidence>
<gene>
    <name evidence="1" type="primary">EEF2KMT</name>
    <name evidence="1" type="ORF">GBF38_021010</name>
</gene>
<reference evidence="1" key="1">
    <citation type="submission" date="2020-04" db="EMBL/GenBank/DDBJ databases">
        <title>A chromosome-scale assembly and high-density genetic map of the yellow drum (Nibea albiflora) genome.</title>
        <authorList>
            <person name="Xu D."/>
            <person name="Zhang W."/>
            <person name="Chen R."/>
            <person name="Tan P."/>
            <person name="Wang L."/>
            <person name="Song H."/>
            <person name="Tian L."/>
            <person name="Zhu Q."/>
            <person name="Wang B."/>
        </authorList>
    </citation>
    <scope>NUCLEOTIDE SEQUENCE</scope>
    <source>
        <strain evidence="1">ZJHYS-2018</strain>
    </source>
</reference>
<sequence>MDHVELNQAADMEKFNNSDVLRNFQVSFFAMSRLMSFPWTFLEKELESNKSSDLISDILKQLTVSQTVPLTSAYMLTLACLHSRKAAGCDPLDELYDALAEVVGAEDTTECYKSYLLPGGDAVSLLENVALISEGTTGLVTWEAALYLAEWALDHQHTFTGRTVLELGSGVGLTGITICRSCSLNRFVFSDCHPSVLQKLRNNIQLNGLTDQTSPTVSVEEMDWTAATEEQLKRIGADTIIAAGQYL</sequence>
<comment type="caution">
    <text evidence="1">The sequence shown here is derived from an EMBL/GenBank/DDBJ whole genome shotgun (WGS) entry which is preliminary data.</text>
</comment>
<protein>
    <submittedName>
        <fullName evidence="1">Protein-lysine N-methyltransferase EEF2KMT</fullName>
    </submittedName>
</protein>